<keyword evidence="2" id="KW-1185">Reference proteome</keyword>
<sequence>MSTTPTPKLIIIKILKHLNDHYNETGLNNYFNDFILNLSKVSKEFRDDILLKVVDHSLGIDTQEKYSEYLKYSKYKDGLKTKLFLNTYKVFIDELKDFTSMDLQLNYSAPDFTLSPKLESVAVLDIPKDQQSFDSILNDNQMVSLRNIKSFSIHVMDTPSKLLVRDEDYEYEEMSVDYMFSRIPLMTKLKILAIDVNIENPNRYIPSILESIKSLEELAIPLDYTYGNGVESYYKNIKVLELISSYSSLRKLTINFTDLDHIGWILNNIKGIETLNIQYLVSTVPAVNPNLTINNDTLKEYSFLDAHKHSDYLLPLWQTASSLSKIWYHDSGVISLKELLQKHPNSTELRYYPNSPTQLLEGLQSGYSNLKSLTFGSYSETRSDMIRILSPFTHITELISKGRVIFDDLIYLIEQCQFTSLTCDQVSECNYEKLYSSLASNTTLKSFSLTKVYRIENVPREVFVTGFFNLIKQNTKLSTIKIQTKLDEIQPEDVVKFSQLLSNHYYHLFSIDFFISSNPFKNLLTKYMIGEK</sequence>
<proteinExistence type="predicted"/>
<dbReference type="InterPro" id="IPR032675">
    <property type="entry name" value="LRR_dom_sf"/>
</dbReference>
<dbReference type="Proteomes" id="UP000076078">
    <property type="component" value="Unassembled WGS sequence"/>
</dbReference>
<dbReference type="EMBL" id="LODT01000013">
    <property type="protein sequence ID" value="KYR00935.1"/>
    <property type="molecule type" value="Genomic_DNA"/>
</dbReference>
<evidence type="ECO:0000313" key="1">
    <source>
        <dbReference type="EMBL" id="KYR00935.1"/>
    </source>
</evidence>
<dbReference type="InParanoid" id="A0A152A4D6"/>
<gene>
    <name evidence="1" type="ORF">DLAC_02998</name>
</gene>
<dbReference type="AlphaFoldDB" id="A0A152A4D6"/>
<protein>
    <submittedName>
        <fullName evidence="1">Uncharacterized protein</fullName>
    </submittedName>
</protein>
<evidence type="ECO:0000313" key="2">
    <source>
        <dbReference type="Proteomes" id="UP000076078"/>
    </source>
</evidence>
<dbReference type="Gene3D" id="3.80.10.10">
    <property type="entry name" value="Ribonuclease Inhibitor"/>
    <property type="match status" value="1"/>
</dbReference>
<organism evidence="1 2">
    <name type="scientific">Tieghemostelium lacteum</name>
    <name type="common">Slime mold</name>
    <name type="synonym">Dictyostelium lacteum</name>
    <dbReference type="NCBI Taxonomy" id="361077"/>
    <lineage>
        <taxon>Eukaryota</taxon>
        <taxon>Amoebozoa</taxon>
        <taxon>Evosea</taxon>
        <taxon>Eumycetozoa</taxon>
        <taxon>Dictyostelia</taxon>
        <taxon>Dictyosteliales</taxon>
        <taxon>Raperosteliaceae</taxon>
        <taxon>Tieghemostelium</taxon>
    </lineage>
</organism>
<accession>A0A152A4D6</accession>
<reference evidence="1 2" key="1">
    <citation type="submission" date="2015-12" db="EMBL/GenBank/DDBJ databases">
        <title>Dictyostelia acquired genes for synthesis and detection of signals that induce cell-type specialization by lateral gene transfer from prokaryotes.</title>
        <authorList>
            <person name="Gloeckner G."/>
            <person name="Schaap P."/>
        </authorList>
    </citation>
    <scope>NUCLEOTIDE SEQUENCE [LARGE SCALE GENOMIC DNA]</scope>
    <source>
        <strain evidence="1 2">TK</strain>
    </source>
</reference>
<name>A0A152A4D6_TIELA</name>
<dbReference type="SUPFAM" id="SSF52058">
    <property type="entry name" value="L domain-like"/>
    <property type="match status" value="1"/>
</dbReference>
<comment type="caution">
    <text evidence="1">The sequence shown here is derived from an EMBL/GenBank/DDBJ whole genome shotgun (WGS) entry which is preliminary data.</text>
</comment>